<sequence>MIEELHHIQIAMPKGREDDARGFYCKTLGFDEVKKPKELRGRGGVWFQSQNVHLHLGVENPFSPAKKAHPGFKVSSLDHAIAHLKASGVEFRTDIDLPNIKRIYVNDPFGNRIELLEVTTT</sequence>
<dbReference type="Gene3D" id="3.10.180.10">
    <property type="entry name" value="2,3-Dihydroxybiphenyl 1,2-Dioxygenase, domain 1"/>
    <property type="match status" value="1"/>
</dbReference>
<keyword evidence="2" id="KW-0560">Oxidoreductase</keyword>
<evidence type="ECO:0000259" key="1">
    <source>
        <dbReference type="PROSITE" id="PS51819"/>
    </source>
</evidence>
<dbReference type="Proteomes" id="UP000530268">
    <property type="component" value="Unassembled WGS sequence"/>
</dbReference>
<dbReference type="Pfam" id="PF00903">
    <property type="entry name" value="Glyoxalase"/>
    <property type="match status" value="1"/>
</dbReference>
<evidence type="ECO:0000313" key="2">
    <source>
        <dbReference type="EMBL" id="MBB3993120.1"/>
    </source>
</evidence>
<dbReference type="GO" id="GO:0051213">
    <property type="term" value="F:dioxygenase activity"/>
    <property type="evidence" value="ECO:0007669"/>
    <property type="project" value="UniProtKB-KW"/>
</dbReference>
<proteinExistence type="predicted"/>
<dbReference type="SUPFAM" id="SSF54593">
    <property type="entry name" value="Glyoxalase/Bleomycin resistance protein/Dihydroxybiphenyl dioxygenase"/>
    <property type="match status" value="1"/>
</dbReference>
<protein>
    <submittedName>
        <fullName evidence="2">Catechol 2,3-dioxygenase-like lactoylglutathione lyase family enzyme</fullName>
    </submittedName>
</protein>
<dbReference type="AlphaFoldDB" id="A0A7W6E6V5"/>
<keyword evidence="3" id="KW-1185">Reference proteome</keyword>
<accession>A0A7W6E6V5</accession>
<dbReference type="InterPro" id="IPR037523">
    <property type="entry name" value="VOC_core"/>
</dbReference>
<reference evidence="2 3" key="1">
    <citation type="submission" date="2020-08" db="EMBL/GenBank/DDBJ databases">
        <title>Genomic Encyclopedia of Type Strains, Phase IV (KMG-IV): sequencing the most valuable type-strain genomes for metagenomic binning, comparative biology and taxonomic classification.</title>
        <authorList>
            <person name="Goeker M."/>
        </authorList>
    </citation>
    <scope>NUCLEOTIDE SEQUENCE [LARGE SCALE GENOMIC DNA]</scope>
    <source>
        <strain evidence="2 3">DSM 102234</strain>
    </source>
</reference>
<keyword evidence="2" id="KW-0223">Dioxygenase</keyword>
<evidence type="ECO:0000313" key="3">
    <source>
        <dbReference type="Proteomes" id="UP000530268"/>
    </source>
</evidence>
<dbReference type="RefSeq" id="WP_184562915.1">
    <property type="nucleotide sequence ID" value="NZ_JACIEI010000002.1"/>
</dbReference>
<dbReference type="EMBL" id="JACIEI010000002">
    <property type="protein sequence ID" value="MBB3993120.1"/>
    <property type="molecule type" value="Genomic_DNA"/>
</dbReference>
<feature type="domain" description="VOC" evidence="1">
    <location>
        <begin position="4"/>
        <end position="118"/>
    </location>
</feature>
<name>A0A7W6E6V5_9RHOB</name>
<gene>
    <name evidence="2" type="ORF">GGR95_000748</name>
</gene>
<organism evidence="2 3">
    <name type="scientific">Sulfitobacter undariae</name>
    <dbReference type="NCBI Taxonomy" id="1563671"/>
    <lineage>
        <taxon>Bacteria</taxon>
        <taxon>Pseudomonadati</taxon>
        <taxon>Pseudomonadota</taxon>
        <taxon>Alphaproteobacteria</taxon>
        <taxon>Rhodobacterales</taxon>
        <taxon>Roseobacteraceae</taxon>
        <taxon>Sulfitobacter</taxon>
    </lineage>
</organism>
<dbReference type="PROSITE" id="PS51819">
    <property type="entry name" value="VOC"/>
    <property type="match status" value="1"/>
</dbReference>
<dbReference type="InterPro" id="IPR004360">
    <property type="entry name" value="Glyas_Fos-R_dOase_dom"/>
</dbReference>
<dbReference type="GO" id="GO:0016829">
    <property type="term" value="F:lyase activity"/>
    <property type="evidence" value="ECO:0007669"/>
    <property type="project" value="UniProtKB-KW"/>
</dbReference>
<comment type="caution">
    <text evidence="2">The sequence shown here is derived from an EMBL/GenBank/DDBJ whole genome shotgun (WGS) entry which is preliminary data.</text>
</comment>
<dbReference type="InterPro" id="IPR029068">
    <property type="entry name" value="Glyas_Bleomycin-R_OHBP_Dase"/>
</dbReference>
<keyword evidence="2" id="KW-0456">Lyase</keyword>
<dbReference type="PANTHER" id="PTHR39175:SF1">
    <property type="entry name" value="FAMILY PROTEIN, PUTATIVE (AFU_ORTHOLOGUE AFUA_3G15060)-RELATED"/>
    <property type="match status" value="1"/>
</dbReference>
<dbReference type="PANTHER" id="PTHR39175">
    <property type="entry name" value="FAMILY PROTEIN, PUTATIVE (AFU_ORTHOLOGUE AFUA_3G15060)-RELATED"/>
    <property type="match status" value="1"/>
</dbReference>